<keyword evidence="3" id="KW-1003">Cell membrane</keyword>
<dbReference type="Proteomes" id="UP001178281">
    <property type="component" value="Unassembled WGS sequence"/>
</dbReference>
<evidence type="ECO:0000259" key="9">
    <source>
        <dbReference type="PROSITE" id="PS50125"/>
    </source>
</evidence>
<evidence type="ECO:0000313" key="12">
    <source>
        <dbReference type="Proteomes" id="UP001178281"/>
    </source>
</evidence>
<keyword evidence="6 8" id="KW-0472">Membrane</keyword>
<feature type="transmembrane region" description="Helical" evidence="8">
    <location>
        <begin position="86"/>
        <end position="110"/>
    </location>
</feature>
<dbReference type="SMART" id="SM00044">
    <property type="entry name" value="CYCc"/>
    <property type="match status" value="1"/>
</dbReference>
<name>A0AA90N9M9_9ACTN</name>
<dbReference type="EMBL" id="JAUTIX010000003">
    <property type="protein sequence ID" value="MDP0398402.1"/>
    <property type="molecule type" value="Genomic_DNA"/>
</dbReference>
<reference evidence="11" key="1">
    <citation type="submission" date="2023-08" db="EMBL/GenBank/DDBJ databases">
        <title>The draft genome of Tsukamurella strandjordii strain 050030.</title>
        <authorList>
            <person name="Zhao F."/>
            <person name="Feng Y."/>
            <person name="Zong Z."/>
        </authorList>
    </citation>
    <scope>NUCLEOTIDE SEQUENCE</scope>
    <source>
        <strain evidence="11">050030</strain>
    </source>
</reference>
<keyword evidence="5 8" id="KW-1133">Transmembrane helix</keyword>
<keyword evidence="12" id="KW-1185">Reference proteome</keyword>
<dbReference type="AlphaFoldDB" id="A0AA90N9M9"/>
<dbReference type="InterPro" id="IPR029787">
    <property type="entry name" value="Nucleotide_cyclase"/>
</dbReference>
<dbReference type="InterPro" id="IPR003660">
    <property type="entry name" value="HAMP_dom"/>
</dbReference>
<evidence type="ECO:0000256" key="1">
    <source>
        <dbReference type="ARBA" id="ARBA00004651"/>
    </source>
</evidence>
<dbReference type="GO" id="GO:0016779">
    <property type="term" value="F:nucleotidyltransferase activity"/>
    <property type="evidence" value="ECO:0007669"/>
    <property type="project" value="UniProtKB-KW"/>
</dbReference>
<dbReference type="Pfam" id="PF00211">
    <property type="entry name" value="Guanylate_cyc"/>
    <property type="match status" value="1"/>
</dbReference>
<dbReference type="PROSITE" id="PS50125">
    <property type="entry name" value="GUANYLATE_CYCLASE_2"/>
    <property type="match status" value="1"/>
</dbReference>
<sequence>MPLGHSAPGDAGTDDGGGDYGSPLLGTVGESAQSRRLRTVILLSVSIAVCTLLGAGFAAMLILVGIPEPSVRQPELSDINTVILPAYITVGLVFGILYGTWHVYTTLRWVGSGAPPTEEQAKETLALPRRIYVFELVNWLVAAILFGWLYGLYDPHLVPKVSLVILGAGLVTAGITMLLVEFSLRPVTAIVLQTYQPEPRNQSLQARSLALWVLGSGLPMAGVVLVGAFAFIEPTTVSGIAISVCALAAGGLVSGAVLNQLGVARISAPVRSVTAAMRRVSEGRYDTEVVVYDGTSLGNLQSGFNQMAAGLRERERVRDLYARQVGEQVARATIESEPELGGVEQRVAVIFIDIVGSTELAAQRPAGEVVQILNRFCGVVVAEVNSRGGLVNKFEGDAVLAIFGAPAPLSDPAGAALAAARAMMTRLRREVPEVRAGCGVTYGVVVAGYVGAADRFEYTVIGDPVNEASRLSTAAKADPLVPWASAPAVAAADASECRHWSPGPVEVLRGRTQPTRMYLAVG</sequence>
<keyword evidence="11" id="KW-0808">Transferase</keyword>
<evidence type="ECO:0000256" key="3">
    <source>
        <dbReference type="ARBA" id="ARBA00022475"/>
    </source>
</evidence>
<dbReference type="Gene3D" id="3.30.70.1230">
    <property type="entry name" value="Nucleotide cyclase"/>
    <property type="match status" value="1"/>
</dbReference>
<proteinExistence type="inferred from homology"/>
<feature type="region of interest" description="Disordered" evidence="7">
    <location>
        <begin position="1"/>
        <end position="24"/>
    </location>
</feature>
<dbReference type="Pfam" id="PF00672">
    <property type="entry name" value="HAMP"/>
    <property type="match status" value="1"/>
</dbReference>
<evidence type="ECO:0000259" key="10">
    <source>
        <dbReference type="PROSITE" id="PS50885"/>
    </source>
</evidence>
<evidence type="ECO:0000256" key="8">
    <source>
        <dbReference type="SAM" id="Phobius"/>
    </source>
</evidence>
<dbReference type="SUPFAM" id="SSF158472">
    <property type="entry name" value="HAMP domain-like"/>
    <property type="match status" value="1"/>
</dbReference>
<comment type="subcellular location">
    <subcellularLocation>
        <location evidence="1">Cell membrane</location>
        <topology evidence="1">Multi-pass membrane protein</topology>
    </subcellularLocation>
</comment>
<evidence type="ECO:0000256" key="5">
    <source>
        <dbReference type="ARBA" id="ARBA00022989"/>
    </source>
</evidence>
<feature type="transmembrane region" description="Helical" evidence="8">
    <location>
        <begin position="209"/>
        <end position="232"/>
    </location>
</feature>
<dbReference type="PANTHER" id="PTHR43081:SF17">
    <property type="entry name" value="BLL5647 PROTEIN"/>
    <property type="match status" value="1"/>
</dbReference>
<evidence type="ECO:0000256" key="6">
    <source>
        <dbReference type="ARBA" id="ARBA00023136"/>
    </source>
</evidence>
<dbReference type="GO" id="GO:0005886">
    <property type="term" value="C:plasma membrane"/>
    <property type="evidence" value="ECO:0007669"/>
    <property type="project" value="UniProtKB-SubCell"/>
</dbReference>
<dbReference type="CDD" id="cd07302">
    <property type="entry name" value="CHD"/>
    <property type="match status" value="1"/>
</dbReference>
<dbReference type="EC" id="2.7.7.-" evidence="11"/>
<feature type="transmembrane region" description="Helical" evidence="8">
    <location>
        <begin position="131"/>
        <end position="151"/>
    </location>
</feature>
<dbReference type="SUPFAM" id="SSF55073">
    <property type="entry name" value="Nucleotide cyclase"/>
    <property type="match status" value="1"/>
</dbReference>
<keyword evidence="11" id="KW-0548">Nucleotidyltransferase</keyword>
<evidence type="ECO:0000313" key="11">
    <source>
        <dbReference type="EMBL" id="MDP0398402.1"/>
    </source>
</evidence>
<keyword evidence="4 8" id="KW-0812">Transmembrane</keyword>
<evidence type="ECO:0000256" key="7">
    <source>
        <dbReference type="SAM" id="MobiDB-lite"/>
    </source>
</evidence>
<dbReference type="GO" id="GO:0006171">
    <property type="term" value="P:cAMP biosynthetic process"/>
    <property type="evidence" value="ECO:0007669"/>
    <property type="project" value="TreeGrafter"/>
</dbReference>
<dbReference type="Gene3D" id="6.10.340.10">
    <property type="match status" value="1"/>
</dbReference>
<protein>
    <submittedName>
        <fullName evidence="11">Adenylate/guanylate cyclase domain-containing protein</fullName>
        <ecNumber evidence="11">2.7.7.-</ecNumber>
    </submittedName>
</protein>
<feature type="transmembrane region" description="Helical" evidence="8">
    <location>
        <begin position="40"/>
        <end position="66"/>
    </location>
</feature>
<evidence type="ECO:0000256" key="2">
    <source>
        <dbReference type="ARBA" id="ARBA00005381"/>
    </source>
</evidence>
<comment type="caution">
    <text evidence="11">The sequence shown here is derived from an EMBL/GenBank/DDBJ whole genome shotgun (WGS) entry which is preliminary data.</text>
</comment>
<feature type="domain" description="Guanylate cyclase" evidence="9">
    <location>
        <begin position="348"/>
        <end position="472"/>
    </location>
</feature>
<gene>
    <name evidence="11" type="ORF">Q7X28_10730</name>
</gene>
<dbReference type="GO" id="GO:0035556">
    <property type="term" value="P:intracellular signal transduction"/>
    <property type="evidence" value="ECO:0007669"/>
    <property type="project" value="InterPro"/>
</dbReference>
<comment type="similarity">
    <text evidence="2">Belongs to the adenylyl cyclase class-3 family.</text>
</comment>
<evidence type="ECO:0000256" key="4">
    <source>
        <dbReference type="ARBA" id="ARBA00022692"/>
    </source>
</evidence>
<accession>A0AA90N9M9</accession>
<dbReference type="SMART" id="SM00304">
    <property type="entry name" value="HAMP"/>
    <property type="match status" value="1"/>
</dbReference>
<dbReference type="InterPro" id="IPR050697">
    <property type="entry name" value="Adenylyl/Guanylyl_Cyclase_3/4"/>
</dbReference>
<feature type="transmembrane region" description="Helical" evidence="8">
    <location>
        <begin position="238"/>
        <end position="258"/>
    </location>
</feature>
<dbReference type="PANTHER" id="PTHR43081">
    <property type="entry name" value="ADENYLATE CYCLASE, TERMINAL-DIFFERENTIATION SPECIFIC-RELATED"/>
    <property type="match status" value="1"/>
</dbReference>
<dbReference type="RefSeq" id="WP_305111283.1">
    <property type="nucleotide sequence ID" value="NZ_BAAAII010000004.1"/>
</dbReference>
<organism evidence="11 12">
    <name type="scientific">Tsukamurella strandjordii</name>
    <dbReference type="NCBI Taxonomy" id="147577"/>
    <lineage>
        <taxon>Bacteria</taxon>
        <taxon>Bacillati</taxon>
        <taxon>Actinomycetota</taxon>
        <taxon>Actinomycetes</taxon>
        <taxon>Mycobacteriales</taxon>
        <taxon>Tsukamurellaceae</taxon>
        <taxon>Tsukamurella</taxon>
    </lineage>
</organism>
<dbReference type="GO" id="GO:0004016">
    <property type="term" value="F:adenylate cyclase activity"/>
    <property type="evidence" value="ECO:0007669"/>
    <property type="project" value="UniProtKB-ARBA"/>
</dbReference>
<feature type="domain" description="HAMP" evidence="10">
    <location>
        <begin position="264"/>
        <end position="316"/>
    </location>
</feature>
<dbReference type="InterPro" id="IPR001054">
    <property type="entry name" value="A/G_cyclase"/>
</dbReference>
<dbReference type="PROSITE" id="PS50885">
    <property type="entry name" value="HAMP"/>
    <property type="match status" value="1"/>
</dbReference>
<feature type="transmembrane region" description="Helical" evidence="8">
    <location>
        <begin position="157"/>
        <end position="180"/>
    </location>
</feature>
<dbReference type="CDD" id="cd06225">
    <property type="entry name" value="HAMP"/>
    <property type="match status" value="1"/>
</dbReference>